<comment type="subcellular location">
    <subcellularLocation>
        <location evidence="1">Membrane</location>
        <topology evidence="1">Multi-pass membrane protein</topology>
    </subcellularLocation>
</comment>
<dbReference type="InterPro" id="IPR020846">
    <property type="entry name" value="MFS_dom"/>
</dbReference>
<evidence type="ECO:0000256" key="5">
    <source>
        <dbReference type="SAM" id="Phobius"/>
    </source>
</evidence>
<dbReference type="Pfam" id="PF07690">
    <property type="entry name" value="MFS_1"/>
    <property type="match status" value="1"/>
</dbReference>
<dbReference type="PANTHER" id="PTHR23501">
    <property type="entry name" value="MAJOR FACILITATOR SUPERFAMILY"/>
    <property type="match status" value="1"/>
</dbReference>
<keyword evidence="3 5" id="KW-1133">Transmembrane helix</keyword>
<evidence type="ECO:0000313" key="7">
    <source>
        <dbReference type="EMBL" id="THH07858.1"/>
    </source>
</evidence>
<dbReference type="GO" id="GO:0005886">
    <property type="term" value="C:plasma membrane"/>
    <property type="evidence" value="ECO:0007669"/>
    <property type="project" value="TreeGrafter"/>
</dbReference>
<dbReference type="PRINTS" id="PR01036">
    <property type="entry name" value="TCRTETB"/>
</dbReference>
<feature type="transmembrane region" description="Helical" evidence="5">
    <location>
        <begin position="111"/>
        <end position="138"/>
    </location>
</feature>
<accession>A0A4S4LAC2</accession>
<feature type="transmembrane region" description="Helical" evidence="5">
    <location>
        <begin position="289"/>
        <end position="307"/>
    </location>
</feature>
<dbReference type="GO" id="GO:0022857">
    <property type="term" value="F:transmembrane transporter activity"/>
    <property type="evidence" value="ECO:0007669"/>
    <property type="project" value="InterPro"/>
</dbReference>
<dbReference type="InterPro" id="IPR036259">
    <property type="entry name" value="MFS_trans_sf"/>
</dbReference>
<comment type="caution">
    <text evidence="7">The sequence shown here is derived from an EMBL/GenBank/DDBJ whole genome shotgun (WGS) entry which is preliminary data.</text>
</comment>
<evidence type="ECO:0000256" key="3">
    <source>
        <dbReference type="ARBA" id="ARBA00022989"/>
    </source>
</evidence>
<feature type="transmembrane region" description="Helical" evidence="5">
    <location>
        <begin position="200"/>
        <end position="222"/>
    </location>
</feature>
<dbReference type="PROSITE" id="PS50850">
    <property type="entry name" value="MFS"/>
    <property type="match status" value="1"/>
</dbReference>
<feature type="transmembrane region" description="Helical" evidence="5">
    <location>
        <begin position="82"/>
        <end position="99"/>
    </location>
</feature>
<dbReference type="InterPro" id="IPR011701">
    <property type="entry name" value="MFS"/>
</dbReference>
<reference evidence="7 8" key="1">
    <citation type="submission" date="2019-02" db="EMBL/GenBank/DDBJ databases">
        <title>Genome sequencing of the rare red list fungi Bondarzewia mesenterica.</title>
        <authorList>
            <person name="Buettner E."/>
            <person name="Kellner H."/>
        </authorList>
    </citation>
    <scope>NUCLEOTIDE SEQUENCE [LARGE SCALE GENOMIC DNA]</scope>
    <source>
        <strain evidence="7 8">DSM 108281</strain>
    </source>
</reference>
<feature type="transmembrane region" description="Helical" evidence="5">
    <location>
        <begin position="169"/>
        <end position="188"/>
    </location>
</feature>
<feature type="domain" description="Major facilitator superfamily (MFS) profile" evidence="6">
    <location>
        <begin position="48"/>
        <end position="465"/>
    </location>
</feature>
<feature type="transmembrane region" description="Helical" evidence="5">
    <location>
        <begin position="45"/>
        <end position="70"/>
    </location>
</feature>
<feature type="transmembrane region" description="Helical" evidence="5">
    <location>
        <begin position="327"/>
        <end position="347"/>
    </location>
</feature>
<feature type="transmembrane region" description="Helical" evidence="5">
    <location>
        <begin position="416"/>
        <end position="435"/>
    </location>
</feature>
<evidence type="ECO:0000256" key="1">
    <source>
        <dbReference type="ARBA" id="ARBA00004141"/>
    </source>
</evidence>
<evidence type="ECO:0000313" key="8">
    <source>
        <dbReference type="Proteomes" id="UP000310158"/>
    </source>
</evidence>
<keyword evidence="8" id="KW-1185">Reference proteome</keyword>
<dbReference type="EMBL" id="SGPL01000743">
    <property type="protein sequence ID" value="THH07858.1"/>
    <property type="molecule type" value="Genomic_DNA"/>
</dbReference>
<dbReference type="Proteomes" id="UP000310158">
    <property type="component" value="Unassembled WGS sequence"/>
</dbReference>
<dbReference type="OrthoDB" id="3437016at2759"/>
<dbReference type="Gene3D" id="1.20.1250.20">
    <property type="entry name" value="MFS general substrate transporter like domains"/>
    <property type="match status" value="1"/>
</dbReference>
<evidence type="ECO:0000256" key="4">
    <source>
        <dbReference type="ARBA" id="ARBA00023136"/>
    </source>
</evidence>
<organism evidence="7 8">
    <name type="scientific">Bondarzewia mesenterica</name>
    <dbReference type="NCBI Taxonomy" id="1095465"/>
    <lineage>
        <taxon>Eukaryota</taxon>
        <taxon>Fungi</taxon>
        <taxon>Dikarya</taxon>
        <taxon>Basidiomycota</taxon>
        <taxon>Agaricomycotina</taxon>
        <taxon>Agaricomycetes</taxon>
        <taxon>Russulales</taxon>
        <taxon>Bondarzewiaceae</taxon>
        <taxon>Bondarzewia</taxon>
    </lineage>
</organism>
<gene>
    <name evidence="7" type="ORF">EW146_g9180</name>
</gene>
<evidence type="ECO:0000259" key="6">
    <source>
        <dbReference type="PROSITE" id="PS50850"/>
    </source>
</evidence>
<feature type="transmembrane region" description="Helical" evidence="5">
    <location>
        <begin position="243"/>
        <end position="269"/>
    </location>
</feature>
<proteinExistence type="predicted"/>
<dbReference type="SUPFAM" id="SSF103473">
    <property type="entry name" value="MFS general substrate transporter"/>
    <property type="match status" value="1"/>
</dbReference>
<protein>
    <recommendedName>
        <fullName evidence="6">Major facilitator superfamily (MFS) profile domain-containing protein</fullName>
    </recommendedName>
</protein>
<dbReference type="GO" id="GO:0012505">
    <property type="term" value="C:endomembrane system"/>
    <property type="evidence" value="ECO:0007669"/>
    <property type="project" value="UniProtKB-SubCell"/>
</dbReference>
<dbReference type="PANTHER" id="PTHR23501:SF102">
    <property type="entry name" value="DRUG TRANSPORTER, PUTATIVE (AFU_ORTHOLOGUE AFUA_3G08530)-RELATED"/>
    <property type="match status" value="1"/>
</dbReference>
<name>A0A4S4LAC2_9AGAM</name>
<keyword evidence="2 5" id="KW-0812">Transmembrane</keyword>
<evidence type="ECO:0000256" key="2">
    <source>
        <dbReference type="ARBA" id="ARBA00022692"/>
    </source>
</evidence>
<feature type="transmembrane region" description="Helical" evidence="5">
    <location>
        <begin position="144"/>
        <end position="162"/>
    </location>
</feature>
<sequence>MGAKALKVTPEDPSHFMMPRRRSATVLVGMNNHCPPERSPRDFRFWLVFLAIGISTVLTALELSAVSTALPKIVNDLNGSTFVWIGSAYALSATALIPLSRGLAQIFGRRIVMLASLLLMAIGSALCGAATSMNFLIAGRTVQGLGGGGIASTTAIIISDLVPLHERGVYNGLIGIAWAVASGVGPIVGGGLTQAGQWRWLFYLNIPICGIAAVLMFLFLRVRTPPGTLREKFKWMDWFVEHPWSSVLVLVPLILGLVGLAAFVVYEALILKHPIVPFVLMSTFTSLSGYLQMFVMPVVMLGVIYYIPVYFQVCKGASPIGAGVDQLGVALILAPIGILSGVCGYRHPDDDDIFPSSCASTSLAECSGSGVLHVPPQLCSGMGYNSIAYATIPLISGLPEPLKMDVRVAFADSLKVIWQVFVGITGLGLLSSLVMKHLPLHTAVDKDWSLEENTRSDVPHELEMN</sequence>
<dbReference type="AlphaFoldDB" id="A0A4S4LAC2"/>
<keyword evidence="4 5" id="KW-0472">Membrane</keyword>